<gene>
    <name evidence="1" type="ORF">Nfla_7401</name>
</gene>
<dbReference type="EMBL" id="HQ291146">
    <property type="protein sequence ID" value="ADO19211.1"/>
    <property type="molecule type" value="Genomic_DNA"/>
</dbReference>
<accession>E7DQ53</accession>
<dbReference type="AlphaFoldDB" id="E7DQ53"/>
<evidence type="ECO:0000313" key="1">
    <source>
        <dbReference type="EMBL" id="ADO19211.1"/>
    </source>
</evidence>
<sequence length="62" mass="7046">MTKQFAFSPIRNGLRYANAIEKGEKANSQLRIGLTRGYSATKSSKSLRTYLENHYSNVYSNI</sequence>
<proteinExistence type="predicted"/>
<protein>
    <submittedName>
        <fullName evidence="1">Uncharacterized protein</fullName>
    </submittedName>
</protein>
<organism evidence="1">
    <name type="scientific">Nostoc flagelliforme str. Sunitezuoqi</name>
    <dbReference type="NCBI Taxonomy" id="676037"/>
    <lineage>
        <taxon>Bacteria</taxon>
        <taxon>Bacillati</taxon>
        <taxon>Cyanobacteriota</taxon>
        <taxon>Cyanophyceae</taxon>
        <taxon>Nostocales</taxon>
        <taxon>Nostocaceae</taxon>
        <taxon>Nostoc</taxon>
    </lineage>
</organism>
<reference evidence="1" key="1">
    <citation type="journal article" date="2011" name="Acta Physiol. Plant.">
        <title>An investigation on the genetic background of Nostoc flagelliforme by similarity analysis of its partial genomic DNA and phylogenetic comparison of deduced related species.</title>
        <authorList>
            <person name="Gao X."/>
            <person name="Liu K."/>
            <person name="Qiu B.S."/>
        </authorList>
    </citation>
    <scope>NUCLEOTIDE SEQUENCE</scope>
    <source>
        <strain evidence="1">Sunitezuoqi</strain>
    </source>
</reference>
<name>E7DQ53_9NOSO</name>